<evidence type="ECO:0000256" key="8">
    <source>
        <dbReference type="ARBA" id="ARBA00023056"/>
    </source>
</evidence>
<dbReference type="Gene3D" id="3.20.20.80">
    <property type="entry name" value="Glycosidases"/>
    <property type="match status" value="1"/>
</dbReference>
<dbReference type="STRING" id="1777143.AWB82_04874"/>
<dbReference type="Pfam" id="PF02806">
    <property type="entry name" value="Alpha-amylase_C"/>
    <property type="match status" value="1"/>
</dbReference>
<feature type="domain" description="Glycosyl hydrolase family 13 catalytic" evidence="13">
    <location>
        <begin position="272"/>
        <end position="628"/>
    </location>
</feature>
<comment type="function">
    <text evidence="2 10">Catalyzes the formation of the alpha-1,6-glucosidic linkages in glycogen by scission of a 1,4-alpha-linked oligosaccharide from growing alpha-1,4-glucan chains and the subsequent attachment of the oligosaccharide to the alpha-1,6 position.</text>
</comment>
<keyword evidence="15" id="KW-1185">Reference proteome</keyword>
<dbReference type="SUPFAM" id="SSF51445">
    <property type="entry name" value="(Trans)glycosidases"/>
    <property type="match status" value="1"/>
</dbReference>
<evidence type="ECO:0000313" key="14">
    <source>
        <dbReference type="EMBL" id="SAK76195.1"/>
    </source>
</evidence>
<reference evidence="14" key="1">
    <citation type="submission" date="2016-01" db="EMBL/GenBank/DDBJ databases">
        <authorList>
            <person name="Peeters C."/>
        </authorList>
    </citation>
    <scope>NUCLEOTIDE SEQUENCE [LARGE SCALE GENOMIC DNA]</scope>
    <source>
        <strain evidence="14">LMG 29325</strain>
    </source>
</reference>
<dbReference type="PIRSF" id="PIRSF000463">
    <property type="entry name" value="GlgB"/>
    <property type="match status" value="1"/>
</dbReference>
<comment type="catalytic activity">
    <reaction evidence="1 10">
        <text>Transfers a segment of a (1-&gt;4)-alpha-D-glucan chain to a primary hydroxy group in a similar glucan chain.</text>
        <dbReference type="EC" id="2.4.1.18"/>
    </reaction>
</comment>
<dbReference type="NCBIfam" id="TIGR01515">
    <property type="entry name" value="branching_enzym"/>
    <property type="match status" value="1"/>
</dbReference>
<keyword evidence="5 10" id="KW-0321">Glycogen metabolism</keyword>
<evidence type="ECO:0000313" key="15">
    <source>
        <dbReference type="Proteomes" id="UP000054596"/>
    </source>
</evidence>
<dbReference type="CDD" id="cd11322">
    <property type="entry name" value="AmyAc_Glg_BE"/>
    <property type="match status" value="1"/>
</dbReference>
<keyword evidence="6 10" id="KW-0328">Glycosyltransferase</keyword>
<organism evidence="14 15">
    <name type="scientific">Caballeronia glebae</name>
    <dbReference type="NCBI Taxonomy" id="1777143"/>
    <lineage>
        <taxon>Bacteria</taxon>
        <taxon>Pseudomonadati</taxon>
        <taxon>Pseudomonadota</taxon>
        <taxon>Betaproteobacteria</taxon>
        <taxon>Burkholderiales</taxon>
        <taxon>Burkholderiaceae</taxon>
        <taxon>Caballeronia</taxon>
    </lineage>
</organism>
<dbReference type="UniPathway" id="UPA00164"/>
<dbReference type="SUPFAM" id="SSF51011">
    <property type="entry name" value="Glycosyl hydrolase domain"/>
    <property type="match status" value="1"/>
</dbReference>
<dbReference type="GO" id="GO:0043169">
    <property type="term" value="F:cation binding"/>
    <property type="evidence" value="ECO:0007669"/>
    <property type="project" value="InterPro"/>
</dbReference>
<evidence type="ECO:0000256" key="3">
    <source>
        <dbReference type="ARBA" id="ARBA00004964"/>
    </source>
</evidence>
<dbReference type="Pfam" id="PF22019">
    <property type="entry name" value="GlgB_N"/>
    <property type="match status" value="1"/>
</dbReference>
<dbReference type="SMART" id="SM00642">
    <property type="entry name" value="Aamy"/>
    <property type="match status" value="1"/>
</dbReference>
<dbReference type="EC" id="2.4.1.18" evidence="10"/>
<evidence type="ECO:0000256" key="4">
    <source>
        <dbReference type="ARBA" id="ARBA00009000"/>
    </source>
</evidence>
<dbReference type="InterPro" id="IPR044143">
    <property type="entry name" value="GlgB_N_E_set_prok"/>
</dbReference>
<protein>
    <recommendedName>
        <fullName evidence="10">1,4-alpha-glucan branching enzyme GlgB</fullName>
        <ecNumber evidence="10">2.4.1.18</ecNumber>
    </recommendedName>
    <alternativeName>
        <fullName evidence="10">1,4-alpha-D-glucan:1,4-alpha-D-glucan 6-glucosyl-transferase</fullName>
    </alternativeName>
    <alternativeName>
        <fullName evidence="10">Alpha-(1-&gt;4)-glucan branching enzyme</fullName>
    </alternativeName>
    <alternativeName>
        <fullName evidence="10">Glycogen branching enzyme</fullName>
        <shortName evidence="10">BE</shortName>
    </alternativeName>
</protein>
<evidence type="ECO:0000256" key="7">
    <source>
        <dbReference type="ARBA" id="ARBA00022679"/>
    </source>
</evidence>
<dbReference type="InterPro" id="IPR006407">
    <property type="entry name" value="GlgB"/>
</dbReference>
<evidence type="ECO:0000256" key="5">
    <source>
        <dbReference type="ARBA" id="ARBA00022600"/>
    </source>
</evidence>
<evidence type="ECO:0000256" key="9">
    <source>
        <dbReference type="ARBA" id="ARBA00023277"/>
    </source>
</evidence>
<dbReference type="NCBIfam" id="NF008967">
    <property type="entry name" value="PRK12313.1"/>
    <property type="match status" value="1"/>
</dbReference>
<dbReference type="SUPFAM" id="SSF81296">
    <property type="entry name" value="E set domains"/>
    <property type="match status" value="1"/>
</dbReference>
<evidence type="ECO:0000256" key="11">
    <source>
        <dbReference type="PIRSR" id="PIRSR000463-1"/>
    </source>
</evidence>
<evidence type="ECO:0000256" key="6">
    <source>
        <dbReference type="ARBA" id="ARBA00022676"/>
    </source>
</evidence>
<accession>A0A158C1G2</accession>
<feature type="active site" description="Nucleophile" evidence="10 11">
    <location>
        <position position="427"/>
    </location>
</feature>
<dbReference type="InterPro" id="IPR014756">
    <property type="entry name" value="Ig_E-set"/>
</dbReference>
<dbReference type="GO" id="GO:0004553">
    <property type="term" value="F:hydrolase activity, hydrolyzing O-glycosyl compounds"/>
    <property type="evidence" value="ECO:0007669"/>
    <property type="project" value="InterPro"/>
</dbReference>
<dbReference type="InterPro" id="IPR017853">
    <property type="entry name" value="GH"/>
</dbReference>
<proteinExistence type="inferred from homology"/>
<dbReference type="PANTHER" id="PTHR43651:SF3">
    <property type="entry name" value="1,4-ALPHA-GLUCAN-BRANCHING ENZYME"/>
    <property type="match status" value="1"/>
</dbReference>
<dbReference type="FunFam" id="2.60.40.10:FF:000169">
    <property type="entry name" value="1,4-alpha-glucan branching enzyme GlgB"/>
    <property type="match status" value="1"/>
</dbReference>
<comment type="caution">
    <text evidence="14">The sequence shown here is derived from an EMBL/GenBank/DDBJ whole genome shotgun (WGS) entry which is preliminary data.</text>
</comment>
<keyword evidence="8 10" id="KW-0320">Glycogen biosynthesis</keyword>
<dbReference type="FunFam" id="3.20.20.80:FF:000003">
    <property type="entry name" value="1,4-alpha-glucan branching enzyme GlgB"/>
    <property type="match status" value="1"/>
</dbReference>
<feature type="region of interest" description="Disordered" evidence="12">
    <location>
        <begin position="1"/>
        <end position="20"/>
    </location>
</feature>
<dbReference type="NCBIfam" id="NF003811">
    <property type="entry name" value="PRK05402.1"/>
    <property type="match status" value="1"/>
</dbReference>
<dbReference type="AlphaFoldDB" id="A0A158C1G2"/>
<keyword evidence="9 10" id="KW-0119">Carbohydrate metabolism</keyword>
<feature type="active site" description="Proton donor" evidence="10 11">
    <location>
        <position position="482"/>
    </location>
</feature>
<dbReference type="InterPro" id="IPR054169">
    <property type="entry name" value="GlgB_N"/>
</dbReference>
<evidence type="ECO:0000256" key="10">
    <source>
        <dbReference type="HAMAP-Rule" id="MF_00685"/>
    </source>
</evidence>
<dbReference type="Gene3D" id="2.60.40.1180">
    <property type="entry name" value="Golgi alpha-mannosidase II"/>
    <property type="match status" value="1"/>
</dbReference>
<dbReference type="FunFam" id="2.60.40.1180:FF:000002">
    <property type="entry name" value="1,4-alpha-glucan branching enzyme GlgB"/>
    <property type="match status" value="1"/>
</dbReference>
<dbReference type="GO" id="GO:0003844">
    <property type="term" value="F:1,4-alpha-glucan branching enzyme activity"/>
    <property type="evidence" value="ECO:0007669"/>
    <property type="project" value="UniProtKB-UniRule"/>
</dbReference>
<sequence length="748" mass="83568">MELTMNNRSDPADTRNPAHGLNPLDIDALVEARHPDPFSMLGLHETDLGHVVRVFLPGSSSVSVSDAGSGEHLGSLARIHEAGLYAGFVARPAAYRLQIDWHGTPQEAHDTYSFGPVLTDDWLARLSQADPYAVLECLGSRPVTHGNVAGARFAVWAPNARRVSVVGDFNTWDGRRHPMRLRHGSGVWELFIPGIGAGTRYKYEIVTRDGHTLPLKADPCAMQSEKPPSTASVVADADAIDHYAWTDAEWMAARGGKQTPQSPITIYEAHAESWLRVPEDANRGMNWHELAERLIPYAKGMGFTHLEFMPIAEHPFGGSWGYQPLGQFAPSARFGTPEQFAEFVNRAHEAGLGVIIDWVPAHFPNDAHGLVQFDGTPLYEHADPREGYHQDWNTMIYNLGRNEVSAFLIASGLAWLKRYHVDGLRVDAVASMLYRDYSRKAGEWVPNIHGGRENLESIAFLKRLNHEVRHIPGIPGAITIAEESTAWPGVTADVESGGLGFDFKWNMGWMHDTLHYMQEDPVYRQYHHHLYTFGMVYAYSERFVLPLSHDEVVHGKGSLINKMPGDRWQKFANLRAYFGFMWTHPGKKLLFMGGEFGQFAEFNHDESPHWHLLDDSLHGGLQKLVRDLNLLYTSEPALHKLDSDARGFEWIVGDDNANSVYAYRRTDAEGRDLVVLCNMTPVPRLAYRIGLPRRGRWSEVFNSDASIYGGSNIGNGGVIHTDDYPSHGREQSAALTLPPLATIVLRAD</sequence>
<dbReference type="InterPro" id="IPR013783">
    <property type="entry name" value="Ig-like_fold"/>
</dbReference>
<comment type="subunit">
    <text evidence="10">Monomer.</text>
</comment>
<comment type="similarity">
    <text evidence="4 10">Belongs to the glycosyl hydrolase 13 family. GlgB subfamily.</text>
</comment>
<evidence type="ECO:0000259" key="13">
    <source>
        <dbReference type="SMART" id="SM00642"/>
    </source>
</evidence>
<dbReference type="GO" id="GO:0005978">
    <property type="term" value="P:glycogen biosynthetic process"/>
    <property type="evidence" value="ECO:0007669"/>
    <property type="project" value="UniProtKB-UniRule"/>
</dbReference>
<dbReference type="Proteomes" id="UP000054596">
    <property type="component" value="Unassembled WGS sequence"/>
</dbReference>
<dbReference type="GO" id="GO:0005829">
    <property type="term" value="C:cytosol"/>
    <property type="evidence" value="ECO:0007669"/>
    <property type="project" value="TreeGrafter"/>
</dbReference>
<dbReference type="CDD" id="cd02855">
    <property type="entry name" value="E_set_GBE_prok_N"/>
    <property type="match status" value="1"/>
</dbReference>
<dbReference type="Gene3D" id="2.60.40.10">
    <property type="entry name" value="Immunoglobulins"/>
    <property type="match status" value="1"/>
</dbReference>
<gene>
    <name evidence="10" type="primary">glgB</name>
    <name evidence="14" type="ORF">AWB82_04874</name>
</gene>
<dbReference type="InterPro" id="IPR006047">
    <property type="entry name" value="GH13_cat_dom"/>
</dbReference>
<evidence type="ECO:0000256" key="12">
    <source>
        <dbReference type="SAM" id="MobiDB-lite"/>
    </source>
</evidence>
<dbReference type="EMBL" id="FCOJ02000040">
    <property type="protein sequence ID" value="SAK76195.1"/>
    <property type="molecule type" value="Genomic_DNA"/>
</dbReference>
<name>A0A158C1G2_9BURK</name>
<dbReference type="Pfam" id="PF02922">
    <property type="entry name" value="CBM_48"/>
    <property type="match status" value="1"/>
</dbReference>
<comment type="pathway">
    <text evidence="3 10">Glycan biosynthesis; glycogen biosynthesis.</text>
</comment>
<dbReference type="InterPro" id="IPR004193">
    <property type="entry name" value="Glyco_hydro_13_N"/>
</dbReference>
<dbReference type="InterPro" id="IPR037439">
    <property type="entry name" value="Branching_enzy"/>
</dbReference>
<dbReference type="InterPro" id="IPR006048">
    <property type="entry name" value="A-amylase/branching_C"/>
</dbReference>
<evidence type="ECO:0000256" key="1">
    <source>
        <dbReference type="ARBA" id="ARBA00000826"/>
    </source>
</evidence>
<dbReference type="PANTHER" id="PTHR43651">
    <property type="entry name" value="1,4-ALPHA-GLUCAN-BRANCHING ENZYME"/>
    <property type="match status" value="1"/>
</dbReference>
<dbReference type="HAMAP" id="MF_00685">
    <property type="entry name" value="GlgB"/>
    <property type="match status" value="1"/>
</dbReference>
<keyword evidence="7 10" id="KW-0808">Transferase</keyword>
<evidence type="ECO:0000256" key="2">
    <source>
        <dbReference type="ARBA" id="ARBA00002953"/>
    </source>
</evidence>
<dbReference type="InterPro" id="IPR013780">
    <property type="entry name" value="Glyco_hydro_b"/>
</dbReference>